<keyword evidence="3" id="KW-0159">Chromosome partition</keyword>
<organism evidence="5 6">
    <name type="scientific">candidate division WOR-1 bacterium RIFOXYC2_FULL_46_14</name>
    <dbReference type="NCBI Taxonomy" id="1802587"/>
    <lineage>
        <taxon>Bacteria</taxon>
        <taxon>Bacillati</taxon>
        <taxon>Saganbacteria</taxon>
    </lineage>
</organism>
<dbReference type="PANTHER" id="PTHR34298:SF2">
    <property type="entry name" value="SEGREGATION AND CONDENSATION PROTEIN B"/>
    <property type="match status" value="1"/>
</dbReference>
<dbReference type="InterPro" id="IPR036388">
    <property type="entry name" value="WH-like_DNA-bd_sf"/>
</dbReference>
<reference evidence="5 6" key="1">
    <citation type="journal article" date="2016" name="Nat. Commun.">
        <title>Thousands of microbial genomes shed light on interconnected biogeochemical processes in an aquifer system.</title>
        <authorList>
            <person name="Anantharaman K."/>
            <person name="Brown C.T."/>
            <person name="Hug L.A."/>
            <person name="Sharon I."/>
            <person name="Castelle C.J."/>
            <person name="Probst A.J."/>
            <person name="Thomas B.C."/>
            <person name="Singh A."/>
            <person name="Wilkins M.J."/>
            <person name="Karaoz U."/>
            <person name="Brodie E.L."/>
            <person name="Williams K.H."/>
            <person name="Hubbard S.S."/>
            <person name="Banfield J.F."/>
        </authorList>
    </citation>
    <scope>NUCLEOTIDE SEQUENCE [LARGE SCALE GENOMIC DNA]</scope>
</reference>
<proteinExistence type="predicted"/>
<keyword evidence="2" id="KW-0132">Cell division</keyword>
<gene>
    <name evidence="5" type="ORF">A2438_02485</name>
</gene>
<dbReference type="Pfam" id="PF04079">
    <property type="entry name" value="SMC_ScpB"/>
    <property type="match status" value="1"/>
</dbReference>
<comment type="caution">
    <text evidence="5">The sequence shown here is derived from an EMBL/GenBank/DDBJ whole genome shotgun (WGS) entry which is preliminary data.</text>
</comment>
<keyword evidence="4" id="KW-0131">Cell cycle</keyword>
<evidence type="ECO:0000256" key="4">
    <source>
        <dbReference type="ARBA" id="ARBA00023306"/>
    </source>
</evidence>
<evidence type="ECO:0000313" key="5">
    <source>
        <dbReference type="EMBL" id="OGC40490.1"/>
    </source>
</evidence>
<evidence type="ECO:0000256" key="1">
    <source>
        <dbReference type="ARBA" id="ARBA00022490"/>
    </source>
</evidence>
<sequence length="166" mass="18306">MVFQETKKILEALLFAAREPLSLSELSGLTGLPEDSIGAVLNELSEEYKGRGINVLKIADGYIWGTNPDCASYIDLLRNFPKEARITPQALETLAIIAYKQPVTKPEIERIRGVFSDGVIETLIARGMIEEKGRSDGPGRPILYGTTTEFLKHFGLGSHHELPQPV</sequence>
<dbReference type="Proteomes" id="UP000179242">
    <property type="component" value="Unassembled WGS sequence"/>
</dbReference>
<evidence type="ECO:0000256" key="3">
    <source>
        <dbReference type="ARBA" id="ARBA00022829"/>
    </source>
</evidence>
<dbReference type="Gene3D" id="1.10.10.10">
    <property type="entry name" value="Winged helix-like DNA-binding domain superfamily/Winged helix DNA-binding domain"/>
    <property type="match status" value="2"/>
</dbReference>
<dbReference type="SUPFAM" id="SSF46785">
    <property type="entry name" value="Winged helix' DNA-binding domain"/>
    <property type="match status" value="2"/>
</dbReference>
<dbReference type="PIRSF" id="PIRSF019345">
    <property type="entry name" value="ScpB"/>
    <property type="match status" value="1"/>
</dbReference>
<dbReference type="PANTHER" id="PTHR34298">
    <property type="entry name" value="SEGREGATION AND CONDENSATION PROTEIN B"/>
    <property type="match status" value="1"/>
</dbReference>
<dbReference type="InterPro" id="IPR036390">
    <property type="entry name" value="WH_DNA-bd_sf"/>
</dbReference>
<evidence type="ECO:0000313" key="6">
    <source>
        <dbReference type="Proteomes" id="UP000179242"/>
    </source>
</evidence>
<dbReference type="AlphaFoldDB" id="A0A1F4U6N8"/>
<dbReference type="InterPro" id="IPR005234">
    <property type="entry name" value="ScpB_csome_segregation"/>
</dbReference>
<dbReference type="GO" id="GO:0051301">
    <property type="term" value="P:cell division"/>
    <property type="evidence" value="ECO:0007669"/>
    <property type="project" value="UniProtKB-KW"/>
</dbReference>
<evidence type="ECO:0000256" key="2">
    <source>
        <dbReference type="ARBA" id="ARBA00022618"/>
    </source>
</evidence>
<name>A0A1F4U6N8_UNCSA</name>
<protein>
    <submittedName>
        <fullName evidence="5">SMC-Scp complex subunit ScpB</fullName>
    </submittedName>
</protein>
<dbReference type="NCBIfam" id="TIGR00281">
    <property type="entry name" value="SMC-Scp complex subunit ScpB"/>
    <property type="match status" value="1"/>
</dbReference>
<accession>A0A1F4U6N8</accession>
<dbReference type="EMBL" id="MEUJ01000004">
    <property type="protein sequence ID" value="OGC40490.1"/>
    <property type="molecule type" value="Genomic_DNA"/>
</dbReference>
<keyword evidence="1" id="KW-0963">Cytoplasm</keyword>
<dbReference type="GO" id="GO:0051304">
    <property type="term" value="P:chromosome separation"/>
    <property type="evidence" value="ECO:0007669"/>
    <property type="project" value="InterPro"/>
</dbReference>